<evidence type="ECO:0000256" key="2">
    <source>
        <dbReference type="ARBA" id="ARBA00006220"/>
    </source>
</evidence>
<dbReference type="PANTHER" id="PTHR10286">
    <property type="entry name" value="INORGANIC PYROPHOSPHATASE"/>
    <property type="match status" value="1"/>
</dbReference>
<dbReference type="InterPro" id="IPR008162">
    <property type="entry name" value="Pyrophosphatase"/>
</dbReference>
<dbReference type="Gene3D" id="3.90.80.10">
    <property type="entry name" value="Inorganic pyrophosphatase"/>
    <property type="match status" value="3"/>
</dbReference>
<evidence type="ECO:0000256" key="6">
    <source>
        <dbReference type="ARBA" id="ARBA00022842"/>
    </source>
</evidence>
<evidence type="ECO:0000313" key="8">
    <source>
        <dbReference type="EMBL" id="CAE2326162.1"/>
    </source>
</evidence>
<dbReference type="GO" id="GO:0004427">
    <property type="term" value="F:inorganic diphosphate phosphatase activity"/>
    <property type="evidence" value="ECO:0007669"/>
    <property type="project" value="UniProtKB-EC"/>
</dbReference>
<organism evidence="8">
    <name type="scientific">Guillardia theta</name>
    <name type="common">Cryptophyte</name>
    <name type="synonym">Cryptomonas phi</name>
    <dbReference type="NCBI Taxonomy" id="55529"/>
    <lineage>
        <taxon>Eukaryota</taxon>
        <taxon>Cryptophyceae</taxon>
        <taxon>Pyrenomonadales</taxon>
        <taxon>Geminigeraceae</taxon>
        <taxon>Guillardia</taxon>
    </lineage>
</organism>
<gene>
    <name evidence="8" type="ORF">GTHE00462_LOCUS30329</name>
</gene>
<evidence type="ECO:0000256" key="7">
    <source>
        <dbReference type="SAM" id="Coils"/>
    </source>
</evidence>
<evidence type="ECO:0000256" key="4">
    <source>
        <dbReference type="ARBA" id="ARBA00022723"/>
    </source>
</evidence>
<comment type="similarity">
    <text evidence="2">Belongs to the PPase family.</text>
</comment>
<dbReference type="GO" id="GO:0000287">
    <property type="term" value="F:magnesium ion binding"/>
    <property type="evidence" value="ECO:0007669"/>
    <property type="project" value="InterPro"/>
</dbReference>
<name>A0A7S4US85_GUITH</name>
<dbReference type="HAMAP" id="MF_00209">
    <property type="entry name" value="Inorganic_PPase"/>
    <property type="match status" value="2"/>
</dbReference>
<protein>
    <recommendedName>
        <fullName evidence="3">inorganic diphosphatase</fullName>
        <ecNumber evidence="3">3.6.1.1</ecNumber>
    </recommendedName>
</protein>
<dbReference type="EC" id="3.6.1.1" evidence="3"/>
<dbReference type="SUPFAM" id="SSF50324">
    <property type="entry name" value="Inorganic pyrophosphatase"/>
    <property type="match status" value="3"/>
</dbReference>
<accession>A0A7S4US85</accession>
<proteinExistence type="inferred from homology"/>
<keyword evidence="5" id="KW-0378">Hydrolase</keyword>
<keyword evidence="7" id="KW-0175">Coiled coil</keyword>
<dbReference type="CDD" id="cd00412">
    <property type="entry name" value="pyrophosphatase"/>
    <property type="match status" value="2"/>
</dbReference>
<dbReference type="InterPro" id="IPR036649">
    <property type="entry name" value="Pyrophosphatase_sf"/>
</dbReference>
<dbReference type="Pfam" id="PF00719">
    <property type="entry name" value="Pyrophosphatase"/>
    <property type="match status" value="3"/>
</dbReference>
<keyword evidence="6" id="KW-0460">Magnesium</keyword>
<dbReference type="EMBL" id="HBKN01038729">
    <property type="protein sequence ID" value="CAE2326162.1"/>
    <property type="molecule type" value="Transcribed_RNA"/>
</dbReference>
<dbReference type="PROSITE" id="PS00387">
    <property type="entry name" value="PPASE"/>
    <property type="match status" value="2"/>
</dbReference>
<feature type="coiled-coil region" evidence="7">
    <location>
        <begin position="613"/>
        <end position="647"/>
    </location>
</feature>
<evidence type="ECO:0000256" key="1">
    <source>
        <dbReference type="ARBA" id="ARBA00001946"/>
    </source>
</evidence>
<dbReference type="AlphaFoldDB" id="A0A7S4US85"/>
<dbReference type="GO" id="GO:0006796">
    <property type="term" value="P:phosphate-containing compound metabolic process"/>
    <property type="evidence" value="ECO:0007669"/>
    <property type="project" value="InterPro"/>
</dbReference>
<evidence type="ECO:0000256" key="5">
    <source>
        <dbReference type="ARBA" id="ARBA00022801"/>
    </source>
</evidence>
<keyword evidence="4" id="KW-0479">Metal-binding</keyword>
<evidence type="ECO:0000256" key="3">
    <source>
        <dbReference type="ARBA" id="ARBA00012146"/>
    </source>
</evidence>
<comment type="cofactor">
    <cofactor evidence="1">
        <name>Mg(2+)</name>
        <dbReference type="ChEBI" id="CHEBI:18420"/>
    </cofactor>
</comment>
<reference evidence="8" key="1">
    <citation type="submission" date="2021-01" db="EMBL/GenBank/DDBJ databases">
        <authorList>
            <person name="Corre E."/>
            <person name="Pelletier E."/>
            <person name="Niang G."/>
            <person name="Scheremetjew M."/>
            <person name="Finn R."/>
            <person name="Kale V."/>
            <person name="Holt S."/>
            <person name="Cochrane G."/>
            <person name="Meng A."/>
            <person name="Brown T."/>
            <person name="Cohen L."/>
        </authorList>
    </citation>
    <scope>NUCLEOTIDE SEQUENCE</scope>
    <source>
        <strain evidence="8">CCMP 2712</strain>
    </source>
</reference>
<sequence length="653" mass="73096">MVKMHRHVITAQKAKVDVSIRRSAHARYSRLKPDKSSIQTAIVPVIIEVPRDQRNKLEYDKDTGTLQLDRVLHSSCHYPGDYGFVPGTLCPDGDPIDVVVLSKFALTPGVVAQCRIVGVMDMEDEKGGDAKLIAVVASEPRTLSIMDIDHVPIHVKSEIQQFFELYKSLEAKPGKPKWVKIRSWGDREQALKELKDSIDLYEKSMDKDSTKDEPLPPVGNVYELTPELCSLREGAPRGVCSAYVEVKKGDANKYEWDKDTGFLTLDRVLHSSIFYPGDYGFIPRTLCGDGDPIDVVILSNFSLTPGVLCDVRVVGALDMADEKGEDQKLLAVVDSDPRWNEIQDLGDVEEHIKREIAQFFETYKELENKPAIVSPLCSPQVRPGEAPLAPPLGSFHPRKKTKFAIIKGWVDKAGALKLLEAAQAAFMSTGTIGCFPKMKRLHIGDSAPTVCHAIVRAPRNTNVKYDVLPKTGLLKADKVLHSAVVYPGDFCSLPQTLAEDGRTVECLCLSIFPLPLGCIVQMRVVALLEIEDQNGPNSKIIGVPDQEPRLSEYIDVDSIPIHVKKEVAEFFNTYKNLEGEEIWTRVTGWKDRQTAHTRIDECRKRWFAIGLRMEDLEEKNEALEGQVAQLQRITHDMELRLNRLENIKGVMTN</sequence>
<dbReference type="GO" id="GO:0005737">
    <property type="term" value="C:cytoplasm"/>
    <property type="evidence" value="ECO:0007669"/>
    <property type="project" value="InterPro"/>
</dbReference>